<dbReference type="InterPro" id="IPR055933">
    <property type="entry name" value="DUF7511"/>
</dbReference>
<protein>
    <recommendedName>
        <fullName evidence="2">DUF7511 domain-containing protein</fullName>
    </recommendedName>
</protein>
<dbReference type="AlphaFoldDB" id="A0A1I3Q567"/>
<feature type="domain" description="DUF7511" evidence="2">
    <location>
        <begin position="21"/>
        <end position="67"/>
    </location>
</feature>
<evidence type="ECO:0000256" key="1">
    <source>
        <dbReference type="SAM" id="MobiDB-lite"/>
    </source>
</evidence>
<feature type="compositionally biased region" description="Basic and acidic residues" evidence="1">
    <location>
        <begin position="1"/>
        <end position="10"/>
    </location>
</feature>
<gene>
    <name evidence="3" type="ORF">SAMN05443661_12053</name>
</gene>
<sequence length="67" mass="7460">MSRHETDTRPSDGGPEPPAIELDHVTVENDDAPDECAVFPKDASEEQLLSSWIAAHEHSFVDLETMR</sequence>
<dbReference type="OMA" id="TTWITAH"/>
<name>A0A1I3Q567_9EURY</name>
<evidence type="ECO:0000313" key="3">
    <source>
        <dbReference type="EMBL" id="SFJ29018.1"/>
    </source>
</evidence>
<proteinExistence type="predicted"/>
<dbReference type="Proteomes" id="UP000182829">
    <property type="component" value="Unassembled WGS sequence"/>
</dbReference>
<organism evidence="3 4">
    <name type="scientific">Natronobacterium gregoryi</name>
    <dbReference type="NCBI Taxonomy" id="44930"/>
    <lineage>
        <taxon>Archaea</taxon>
        <taxon>Methanobacteriati</taxon>
        <taxon>Methanobacteriota</taxon>
        <taxon>Stenosarchaea group</taxon>
        <taxon>Halobacteria</taxon>
        <taxon>Halobacteriales</taxon>
        <taxon>Natrialbaceae</taxon>
        <taxon>Natronobacterium</taxon>
    </lineage>
</organism>
<evidence type="ECO:0000313" key="4">
    <source>
        <dbReference type="Proteomes" id="UP000182829"/>
    </source>
</evidence>
<evidence type="ECO:0000259" key="2">
    <source>
        <dbReference type="Pfam" id="PF24351"/>
    </source>
</evidence>
<feature type="region of interest" description="Disordered" evidence="1">
    <location>
        <begin position="1"/>
        <end position="21"/>
    </location>
</feature>
<dbReference type="GeneID" id="14206892"/>
<dbReference type="Pfam" id="PF24351">
    <property type="entry name" value="DUF7511"/>
    <property type="match status" value="1"/>
</dbReference>
<reference evidence="3 4" key="1">
    <citation type="submission" date="2016-10" db="EMBL/GenBank/DDBJ databases">
        <authorList>
            <person name="de Groot N.N."/>
        </authorList>
    </citation>
    <scope>NUCLEOTIDE SEQUENCE [LARGE SCALE GENOMIC DNA]</scope>
    <source>
        <strain evidence="3 4">SP2</strain>
    </source>
</reference>
<dbReference type="OrthoDB" id="186853at2157"/>
<dbReference type="EMBL" id="FORO01000020">
    <property type="protein sequence ID" value="SFJ29018.1"/>
    <property type="molecule type" value="Genomic_DNA"/>
</dbReference>
<dbReference type="RefSeq" id="WP_005581654.1">
    <property type="nucleotide sequence ID" value="NZ_FORO01000020.1"/>
</dbReference>
<accession>A0A1I3Q567</accession>